<name>A0A291QZ68_9BACT</name>
<evidence type="ECO:0000313" key="3">
    <source>
        <dbReference type="Proteomes" id="UP000220133"/>
    </source>
</evidence>
<proteinExistence type="predicted"/>
<accession>A0A291QZ68</accession>
<keyword evidence="3" id="KW-1185">Reference proteome</keyword>
<keyword evidence="1" id="KW-0812">Transmembrane</keyword>
<feature type="transmembrane region" description="Helical" evidence="1">
    <location>
        <begin position="6"/>
        <end position="23"/>
    </location>
</feature>
<dbReference type="RefSeq" id="WP_098195512.1">
    <property type="nucleotide sequence ID" value="NZ_CP023777.1"/>
</dbReference>
<dbReference type="EMBL" id="CP023777">
    <property type="protein sequence ID" value="ATL49144.1"/>
    <property type="molecule type" value="Genomic_DNA"/>
</dbReference>
<dbReference type="KEGG" id="cbae:COR50_19280"/>
<organism evidence="2 3">
    <name type="scientific">Chitinophaga caeni</name>
    <dbReference type="NCBI Taxonomy" id="2029983"/>
    <lineage>
        <taxon>Bacteria</taxon>
        <taxon>Pseudomonadati</taxon>
        <taxon>Bacteroidota</taxon>
        <taxon>Chitinophagia</taxon>
        <taxon>Chitinophagales</taxon>
        <taxon>Chitinophagaceae</taxon>
        <taxon>Chitinophaga</taxon>
    </lineage>
</organism>
<keyword evidence="1" id="KW-1133">Transmembrane helix</keyword>
<protein>
    <submittedName>
        <fullName evidence="2">Uncharacterized protein</fullName>
    </submittedName>
</protein>
<keyword evidence="1" id="KW-0472">Membrane</keyword>
<feature type="transmembrane region" description="Helical" evidence="1">
    <location>
        <begin position="77"/>
        <end position="96"/>
    </location>
</feature>
<dbReference type="AlphaFoldDB" id="A0A291QZ68"/>
<evidence type="ECO:0000313" key="2">
    <source>
        <dbReference type="EMBL" id="ATL49144.1"/>
    </source>
</evidence>
<gene>
    <name evidence="2" type="ORF">COR50_19280</name>
</gene>
<feature type="transmembrane region" description="Helical" evidence="1">
    <location>
        <begin position="35"/>
        <end position="57"/>
    </location>
</feature>
<reference evidence="2 3" key="1">
    <citation type="submission" date="2017-10" db="EMBL/GenBank/DDBJ databases">
        <title>Paenichitinophaga pekingensis gen. nov., sp. nov., isolated from activated sludge.</title>
        <authorList>
            <person name="Jin D."/>
            <person name="Kong X."/>
            <person name="Deng Y."/>
            <person name="Bai Z."/>
        </authorList>
    </citation>
    <scope>NUCLEOTIDE SEQUENCE [LARGE SCALE GENOMIC DNA]</scope>
    <source>
        <strain evidence="2 3">13</strain>
    </source>
</reference>
<sequence length="105" mass="11803">MILTSLSILALLFFVAHVVLLFTSFGKNGYQKTKYLWSHLTLWICGIVAFLITWFYAGKGLSSTVDLFDTTTKKVGILVVVAVLSLIAHSIVRLLVLPRYIEQKK</sequence>
<evidence type="ECO:0000256" key="1">
    <source>
        <dbReference type="SAM" id="Phobius"/>
    </source>
</evidence>
<dbReference type="Proteomes" id="UP000220133">
    <property type="component" value="Chromosome"/>
</dbReference>
<dbReference type="OrthoDB" id="674314at2"/>